<gene>
    <name evidence="8" type="ORF">STAS_12615</name>
</gene>
<dbReference type="GO" id="GO:0006282">
    <property type="term" value="P:regulation of DNA repair"/>
    <property type="evidence" value="ECO:0007669"/>
    <property type="project" value="InterPro"/>
</dbReference>
<evidence type="ECO:0000313" key="9">
    <source>
        <dbReference type="Proteomes" id="UP000325081"/>
    </source>
</evidence>
<keyword evidence="9" id="KW-1185">Reference proteome</keyword>
<dbReference type="EMBL" id="BKCP01005128">
    <property type="protein sequence ID" value="GER36286.1"/>
    <property type="molecule type" value="Genomic_DNA"/>
</dbReference>
<evidence type="ECO:0000256" key="1">
    <source>
        <dbReference type="ARBA" id="ARBA00009545"/>
    </source>
</evidence>
<feature type="active site" evidence="4">
    <location>
        <position position="286"/>
    </location>
</feature>
<dbReference type="GO" id="GO:0005737">
    <property type="term" value="C:cytoplasm"/>
    <property type="evidence" value="ECO:0007669"/>
    <property type="project" value="TreeGrafter"/>
</dbReference>
<accession>A0A5A7PUG1</accession>
<evidence type="ECO:0000256" key="3">
    <source>
        <dbReference type="ARBA" id="ARBA00022801"/>
    </source>
</evidence>
<evidence type="ECO:0000256" key="5">
    <source>
        <dbReference type="PIRSR" id="PIRSR607724-2"/>
    </source>
</evidence>
<dbReference type="PANTHER" id="PTHR12837">
    <property type="entry name" value="POLY ADP-RIBOSE GLYCOHYDROLASE"/>
    <property type="match status" value="1"/>
</dbReference>
<dbReference type="PANTHER" id="PTHR12837:SF0">
    <property type="entry name" value="POLY(ADP-RIBOSE) GLYCOHYDROLASE"/>
    <property type="match status" value="1"/>
</dbReference>
<name>A0A5A7PUG1_STRAF</name>
<sequence>MEGRDDFQSILPFLPVILRSSAVFWPPSAVEALNSLSKGPSHSNVNSGQLLVLALADLRNSVGLRSLHPSASLGFSLFFDDLMNKDEAQKWFQQVVPQLADLLLRLPALLDYHYQNVGASNGTATGLRLLRSQQSGIVFLSQELIAALLGCALFCLFPTANRGPKHLPPINFDDLFASFPYNVAYKRDSSEVRQVFDAICSFPGVCAKMPAGNVSFERKVLHLMNSPSGIVYPENDYWSKSKVPLCRLEVQTTGLIEDQPMEALEVDFANKYIGGGALSRGCVQEEIRFMINPELIVSTLFLPSMADNEAIEIVGAERFSSYTGYANSFRFSGDYVDQKSFDTMERRKTRIIAIDALCNPGKRQYRRECLLRETNKAFCGFLDQHKSTNYILSTTNQENEGQMHEIGVATGNWGCGAFGGDPQVKAIIQWLAASQAQRPFILYHTFSLEPLQKLERVVEWIMSQEWTVGELWNILVEYSTHRLRGETTIGLFRWLIPSLYNDDDDDPMSVDAPHTN</sequence>
<feature type="binding site" evidence="5">
    <location>
        <position position="270"/>
    </location>
    <ligand>
        <name>substrate</name>
    </ligand>
</feature>
<proteinExistence type="inferred from homology"/>
<dbReference type="InterPro" id="IPR048362">
    <property type="entry name" value="PARG_helical"/>
</dbReference>
<evidence type="ECO:0000259" key="7">
    <source>
        <dbReference type="Pfam" id="PF20811"/>
    </source>
</evidence>
<evidence type="ECO:0000259" key="6">
    <source>
        <dbReference type="Pfam" id="PF05028"/>
    </source>
</evidence>
<keyword evidence="3 8" id="KW-0378">Hydrolase</keyword>
<organism evidence="8 9">
    <name type="scientific">Striga asiatica</name>
    <name type="common">Asiatic witchweed</name>
    <name type="synonym">Buchnera asiatica</name>
    <dbReference type="NCBI Taxonomy" id="4170"/>
    <lineage>
        <taxon>Eukaryota</taxon>
        <taxon>Viridiplantae</taxon>
        <taxon>Streptophyta</taxon>
        <taxon>Embryophyta</taxon>
        <taxon>Tracheophyta</taxon>
        <taxon>Spermatophyta</taxon>
        <taxon>Magnoliopsida</taxon>
        <taxon>eudicotyledons</taxon>
        <taxon>Gunneridae</taxon>
        <taxon>Pentapetalae</taxon>
        <taxon>asterids</taxon>
        <taxon>lamiids</taxon>
        <taxon>Lamiales</taxon>
        <taxon>Orobanchaceae</taxon>
        <taxon>Buchnereae</taxon>
        <taxon>Striga</taxon>
    </lineage>
</organism>
<evidence type="ECO:0000256" key="4">
    <source>
        <dbReference type="PIRSR" id="PIRSR607724-1"/>
    </source>
</evidence>
<dbReference type="EC" id="3.2.1.143" evidence="2"/>
<dbReference type="Pfam" id="PF05028">
    <property type="entry name" value="PARG_cat_C"/>
    <property type="match status" value="1"/>
</dbReference>
<dbReference type="Proteomes" id="UP000325081">
    <property type="component" value="Unassembled WGS sequence"/>
</dbReference>
<dbReference type="Pfam" id="PF20811">
    <property type="entry name" value="PARG_cat_N"/>
    <property type="match status" value="1"/>
</dbReference>
<dbReference type="GO" id="GO:0005634">
    <property type="term" value="C:nucleus"/>
    <property type="evidence" value="ECO:0007669"/>
    <property type="project" value="TreeGrafter"/>
</dbReference>
<feature type="domain" description="PARG helical" evidence="7">
    <location>
        <begin position="83"/>
        <end position="218"/>
    </location>
</feature>
<feature type="binding site" evidence="5">
    <location>
        <position position="284"/>
    </location>
    <ligand>
        <name>substrate</name>
    </ligand>
</feature>
<protein>
    <recommendedName>
        <fullName evidence="2">poly(ADP-ribose) glycohydrolase</fullName>
        <ecNumber evidence="2">3.2.1.143</ecNumber>
    </recommendedName>
</protein>
<dbReference type="InterPro" id="IPR007724">
    <property type="entry name" value="Poly_GlycHdrlase"/>
</dbReference>
<comment type="caution">
    <text evidence="8">The sequence shown here is derived from an EMBL/GenBank/DDBJ whole genome shotgun (WGS) entry which is preliminary data.</text>
</comment>
<feature type="domain" description="PARG catalytic Macro" evidence="6">
    <location>
        <begin position="236"/>
        <end position="452"/>
    </location>
</feature>
<dbReference type="GO" id="GO:1990966">
    <property type="term" value="P:ATP generation from poly-ADP-D-ribose"/>
    <property type="evidence" value="ECO:0007669"/>
    <property type="project" value="TreeGrafter"/>
</dbReference>
<evidence type="ECO:0000313" key="8">
    <source>
        <dbReference type="EMBL" id="GER36286.1"/>
    </source>
</evidence>
<dbReference type="OrthoDB" id="1937899at2759"/>
<dbReference type="AlphaFoldDB" id="A0A5A7PUG1"/>
<comment type="similarity">
    <text evidence="1">Belongs to the poly(ADP-ribose) glycohydrolase family.</text>
</comment>
<reference evidence="9" key="1">
    <citation type="journal article" date="2019" name="Curr. Biol.">
        <title>Genome Sequence of Striga asiatica Provides Insight into the Evolution of Plant Parasitism.</title>
        <authorList>
            <person name="Yoshida S."/>
            <person name="Kim S."/>
            <person name="Wafula E.K."/>
            <person name="Tanskanen J."/>
            <person name="Kim Y.M."/>
            <person name="Honaas L."/>
            <person name="Yang Z."/>
            <person name="Spallek T."/>
            <person name="Conn C.E."/>
            <person name="Ichihashi Y."/>
            <person name="Cheong K."/>
            <person name="Cui S."/>
            <person name="Der J.P."/>
            <person name="Gundlach H."/>
            <person name="Jiao Y."/>
            <person name="Hori C."/>
            <person name="Ishida J.K."/>
            <person name="Kasahara H."/>
            <person name="Kiba T."/>
            <person name="Kim M.S."/>
            <person name="Koo N."/>
            <person name="Laohavisit A."/>
            <person name="Lee Y.H."/>
            <person name="Lumba S."/>
            <person name="McCourt P."/>
            <person name="Mortimer J.C."/>
            <person name="Mutuku J.M."/>
            <person name="Nomura T."/>
            <person name="Sasaki-Sekimoto Y."/>
            <person name="Seto Y."/>
            <person name="Wang Y."/>
            <person name="Wakatake T."/>
            <person name="Sakakibara H."/>
            <person name="Demura T."/>
            <person name="Yamaguchi S."/>
            <person name="Yoneyama K."/>
            <person name="Manabe R.I."/>
            <person name="Nelson D.C."/>
            <person name="Schulman A.H."/>
            <person name="Timko M.P."/>
            <person name="dePamphilis C.W."/>
            <person name="Choi D."/>
            <person name="Shirasu K."/>
        </authorList>
    </citation>
    <scope>NUCLEOTIDE SEQUENCE [LARGE SCALE GENOMIC DNA]</scope>
    <source>
        <strain evidence="9">cv. UVA1</strain>
    </source>
</reference>
<feature type="active site" evidence="4">
    <location>
        <position position="267"/>
    </location>
</feature>
<dbReference type="GO" id="GO:0004649">
    <property type="term" value="F:poly(ADP-ribose) glycohydrolase activity"/>
    <property type="evidence" value="ECO:0007669"/>
    <property type="project" value="UniProtKB-EC"/>
</dbReference>
<evidence type="ECO:0000256" key="2">
    <source>
        <dbReference type="ARBA" id="ARBA00012255"/>
    </source>
</evidence>
<dbReference type="InterPro" id="IPR046372">
    <property type="entry name" value="PARG_cat_C"/>
</dbReference>
<feature type="binding site" evidence="5">
    <location>
        <position position="325"/>
    </location>
    <ligand>
        <name>substrate</name>
    </ligand>
</feature>
<feature type="active site" evidence="4">
    <location>
        <position position="285"/>
    </location>
</feature>
<dbReference type="GO" id="GO:0005975">
    <property type="term" value="P:carbohydrate metabolic process"/>
    <property type="evidence" value="ECO:0007669"/>
    <property type="project" value="InterPro"/>
</dbReference>
<dbReference type="GO" id="GO:0009225">
    <property type="term" value="P:nucleotide-sugar metabolic process"/>
    <property type="evidence" value="ECO:0007669"/>
    <property type="project" value="TreeGrafter"/>
</dbReference>